<sequence>MTAARRGGRGAPVVVALLYATRAARPPIFSTDIHRESD</sequence>
<dbReference type="Proteomes" id="UP000004535">
    <property type="component" value="Unassembled WGS sequence"/>
</dbReference>
<comment type="caution">
    <text evidence="1">The sequence shown here is derived from an EMBL/GenBank/DDBJ whole genome shotgun (WGS) entry which is preliminary data.</text>
</comment>
<dbReference type="EMBL" id="ACFC01000001">
    <property type="protein sequence ID" value="EEE09134.1"/>
    <property type="molecule type" value="Genomic_DNA"/>
</dbReference>
<accession>B9BHB3</accession>
<protein>
    <submittedName>
        <fullName evidence="1">Uncharacterized protein</fullName>
    </submittedName>
</protein>
<evidence type="ECO:0000313" key="2">
    <source>
        <dbReference type="Proteomes" id="UP000004535"/>
    </source>
</evidence>
<name>B9BHB3_9BURK</name>
<gene>
    <name evidence="1" type="ORF">BURMUCGD2_4506</name>
</gene>
<organism evidence="1 2">
    <name type="scientific">Burkholderia multivorans CGD2</name>
    <dbReference type="NCBI Taxonomy" id="513052"/>
    <lineage>
        <taxon>Bacteria</taxon>
        <taxon>Pseudomonadati</taxon>
        <taxon>Pseudomonadota</taxon>
        <taxon>Betaproteobacteria</taxon>
        <taxon>Burkholderiales</taxon>
        <taxon>Burkholderiaceae</taxon>
        <taxon>Burkholderia</taxon>
        <taxon>Burkholderia cepacia complex</taxon>
    </lineage>
</organism>
<reference evidence="1 2" key="1">
    <citation type="journal article" date="2012" name="J. Bacteriol.">
        <title>Draft Genome Sequence Determination for Cystic Fibrosis and Chronic Granulomatous Disease Burkholderia multivorans Isolates.</title>
        <authorList>
            <person name="Varga J.J."/>
            <person name="Losada L."/>
            <person name="Zelazny A.M."/>
            <person name="Brinkac L."/>
            <person name="Harkins D."/>
            <person name="Radune D."/>
            <person name="Hostetler J."/>
            <person name="Sampaio E.P."/>
            <person name="Ronning C.M."/>
            <person name="Nierman W.C."/>
            <person name="Greenberg D.E."/>
            <person name="Holland S.M."/>
            <person name="Goldberg J.B."/>
        </authorList>
    </citation>
    <scope>NUCLEOTIDE SEQUENCE [LARGE SCALE GENOMIC DNA]</scope>
    <source>
        <strain evidence="1 2">CGD2</strain>
    </source>
</reference>
<proteinExistence type="predicted"/>
<evidence type="ECO:0000313" key="1">
    <source>
        <dbReference type="EMBL" id="EEE09134.1"/>
    </source>
</evidence>
<dbReference type="AlphaFoldDB" id="B9BHB3"/>